<gene>
    <name evidence="1" type="ORF">QVN30_07920</name>
</gene>
<evidence type="ECO:0000313" key="1">
    <source>
        <dbReference type="EMBL" id="MDN0064233.1"/>
    </source>
</evidence>
<sequence length="86" mass="9261">MSTSDESKGAGQANLGSLNDILFAEMRQLMSMDMADEDAVERELDRAKAVSDLAGVTIDNANTVLKAVQVQDSLMNRRAMPKMLGA</sequence>
<comment type="caution">
    <text evidence="1">The sequence shown here is derived from an EMBL/GenBank/DDBJ whole genome shotgun (WGS) entry which is preliminary data.</text>
</comment>
<accession>A0ABT7XFP1</accession>
<dbReference type="RefSeq" id="WP_289820895.1">
    <property type="nucleotide sequence ID" value="NZ_JAUEIM010000020.1"/>
</dbReference>
<proteinExistence type="predicted"/>
<name>A0ABT7XFP1_9ACTN</name>
<dbReference type="Proteomes" id="UP001168435">
    <property type="component" value="Unassembled WGS sequence"/>
</dbReference>
<evidence type="ECO:0000313" key="2">
    <source>
        <dbReference type="Proteomes" id="UP001168435"/>
    </source>
</evidence>
<reference evidence="1" key="2">
    <citation type="submission" date="2024-05" db="EMBL/GenBank/DDBJ databases">
        <title>Identification and characterization of horizontal gene transfer across gut microbiota members of farm animals based on homology search.</title>
        <authorList>
            <person name="Schwarzerova J."/>
            <person name="Nykrynova M."/>
            <person name="Jureckova K."/>
            <person name="Cejkova D."/>
            <person name="Rychlik I."/>
        </authorList>
    </citation>
    <scope>NUCLEOTIDE SEQUENCE</scope>
    <source>
        <strain evidence="1">176_SSukc20</strain>
    </source>
</reference>
<organism evidence="1 2">
    <name type="scientific">Collinsella ihumii</name>
    <dbReference type="NCBI Taxonomy" id="1720204"/>
    <lineage>
        <taxon>Bacteria</taxon>
        <taxon>Bacillati</taxon>
        <taxon>Actinomycetota</taxon>
        <taxon>Coriobacteriia</taxon>
        <taxon>Coriobacteriales</taxon>
        <taxon>Coriobacteriaceae</taxon>
        <taxon>Collinsella</taxon>
    </lineage>
</organism>
<dbReference type="EMBL" id="JAUEIQ010000007">
    <property type="protein sequence ID" value="MDN0064233.1"/>
    <property type="molecule type" value="Genomic_DNA"/>
</dbReference>
<protein>
    <submittedName>
        <fullName evidence="1">Uncharacterized protein</fullName>
    </submittedName>
</protein>
<reference evidence="1" key="1">
    <citation type="submission" date="2023-06" db="EMBL/GenBank/DDBJ databases">
        <authorList>
            <person name="Zeman M."/>
            <person name="Kubasova T."/>
            <person name="Jahodarova E."/>
            <person name="Nykrynova M."/>
            <person name="Rychlik I."/>
        </authorList>
    </citation>
    <scope>NUCLEOTIDE SEQUENCE</scope>
    <source>
        <strain evidence="1">176_SSukc20</strain>
    </source>
</reference>
<keyword evidence="2" id="KW-1185">Reference proteome</keyword>